<evidence type="ECO:0000256" key="3">
    <source>
        <dbReference type="ARBA" id="ARBA00022449"/>
    </source>
</evidence>
<dbReference type="GO" id="GO:0008324">
    <property type="term" value="F:monoatomic cation transmembrane transporter activity"/>
    <property type="evidence" value="ECO:0007669"/>
    <property type="project" value="TreeGrafter"/>
</dbReference>
<evidence type="ECO:0000256" key="7">
    <source>
        <dbReference type="ARBA" id="ARBA00022989"/>
    </source>
</evidence>
<dbReference type="FunFam" id="1.20.1420.30:FF:000028">
    <property type="entry name" value="Cation/calcium exchanger 5"/>
    <property type="match status" value="1"/>
</dbReference>
<feature type="transmembrane region" description="Helical" evidence="12">
    <location>
        <begin position="485"/>
        <end position="509"/>
    </location>
</feature>
<dbReference type="GO" id="GO:0006813">
    <property type="term" value="P:potassium ion transport"/>
    <property type="evidence" value="ECO:0007669"/>
    <property type="project" value="UniProtKB-KW"/>
</dbReference>
<keyword evidence="10" id="KW-0406">Ion transport</keyword>
<dbReference type="GO" id="GO:0016020">
    <property type="term" value="C:membrane"/>
    <property type="evidence" value="ECO:0007669"/>
    <property type="project" value="UniProtKB-SubCell"/>
</dbReference>
<dbReference type="InterPro" id="IPR051359">
    <property type="entry name" value="CaCA_antiporter"/>
</dbReference>
<evidence type="ECO:0000259" key="13">
    <source>
        <dbReference type="Pfam" id="PF01699"/>
    </source>
</evidence>
<gene>
    <name evidence="14" type="ORF">MERR_LOCUS5706</name>
</gene>
<evidence type="ECO:0000256" key="9">
    <source>
        <dbReference type="ARBA" id="ARBA00023136"/>
    </source>
</evidence>
<dbReference type="FunFam" id="1.20.1420.30:FF:000030">
    <property type="entry name" value="Cation/calcium exchanger 4"/>
    <property type="match status" value="1"/>
</dbReference>
<evidence type="ECO:0000256" key="10">
    <source>
        <dbReference type="ARBA" id="ARBA00023201"/>
    </source>
</evidence>
<dbReference type="PANTHER" id="PTHR12266:SF0">
    <property type="entry name" value="MITOCHONDRIAL SODIUM_CALCIUM EXCHANGER PROTEIN"/>
    <property type="match status" value="1"/>
</dbReference>
<feature type="transmembrane region" description="Helical" evidence="12">
    <location>
        <begin position="203"/>
        <end position="222"/>
    </location>
</feature>
<dbReference type="InterPro" id="IPR044880">
    <property type="entry name" value="NCX_ion-bd_dom_sf"/>
</dbReference>
<keyword evidence="15" id="KW-1185">Reference proteome</keyword>
<protein>
    <recommendedName>
        <fullName evidence="13">Sodium/calcium exchanger membrane region domain-containing protein</fullName>
    </recommendedName>
</protein>
<keyword evidence="2" id="KW-0813">Transport</keyword>
<dbReference type="PANTHER" id="PTHR12266">
    <property type="entry name" value="NA+/CA2+ K+ INDEPENDENT EXCHANGER"/>
    <property type="match status" value="1"/>
</dbReference>
<feature type="transmembrane region" description="Helical" evidence="12">
    <location>
        <begin position="461"/>
        <end position="479"/>
    </location>
</feature>
<feature type="transmembrane region" description="Helical" evidence="12">
    <location>
        <begin position="573"/>
        <end position="591"/>
    </location>
</feature>
<keyword evidence="4" id="KW-0633">Potassium transport</keyword>
<keyword evidence="7 12" id="KW-1133">Transmembrane helix</keyword>
<feature type="transmembrane region" description="Helical" evidence="12">
    <location>
        <begin position="261"/>
        <end position="282"/>
    </location>
</feature>
<keyword evidence="8" id="KW-0915">Sodium</keyword>
<comment type="similarity">
    <text evidence="11">Belongs to the Ca(2+):cation antiporter (CaCA) (TC 2.A.19) family. Cation/calcium exchanger (CCX) subfamily.</text>
</comment>
<feature type="transmembrane region" description="Helical" evidence="12">
    <location>
        <begin position="126"/>
        <end position="144"/>
    </location>
</feature>
<evidence type="ECO:0000313" key="14">
    <source>
        <dbReference type="EMBL" id="CAA7018471.1"/>
    </source>
</evidence>
<comment type="caution">
    <text evidence="14">The sequence shown here is derived from an EMBL/GenBank/DDBJ whole genome shotgun (WGS) entry which is preliminary data.</text>
</comment>
<dbReference type="EMBL" id="CACVBM020000388">
    <property type="protein sequence ID" value="CAA7018471.1"/>
    <property type="molecule type" value="Genomic_DNA"/>
</dbReference>
<feature type="domain" description="Sodium/calcium exchanger membrane region" evidence="13">
    <location>
        <begin position="133"/>
        <end position="275"/>
    </location>
</feature>
<feature type="transmembrane region" description="Helical" evidence="12">
    <location>
        <begin position="234"/>
        <end position="255"/>
    </location>
</feature>
<organism evidence="14 15">
    <name type="scientific">Microthlaspi erraticum</name>
    <dbReference type="NCBI Taxonomy" id="1685480"/>
    <lineage>
        <taxon>Eukaryota</taxon>
        <taxon>Viridiplantae</taxon>
        <taxon>Streptophyta</taxon>
        <taxon>Embryophyta</taxon>
        <taxon>Tracheophyta</taxon>
        <taxon>Spermatophyta</taxon>
        <taxon>Magnoliopsida</taxon>
        <taxon>eudicotyledons</taxon>
        <taxon>Gunneridae</taxon>
        <taxon>Pentapetalae</taxon>
        <taxon>rosids</taxon>
        <taxon>malvids</taxon>
        <taxon>Brassicales</taxon>
        <taxon>Brassicaceae</taxon>
        <taxon>Coluteocarpeae</taxon>
        <taxon>Microthlaspi</taxon>
    </lineage>
</organism>
<keyword evidence="3" id="KW-0050">Antiport</keyword>
<keyword evidence="9 12" id="KW-0472">Membrane</keyword>
<dbReference type="GO" id="GO:0015297">
    <property type="term" value="F:antiporter activity"/>
    <property type="evidence" value="ECO:0007669"/>
    <property type="project" value="UniProtKB-KW"/>
</dbReference>
<feature type="transmembrane region" description="Helical" evidence="12">
    <location>
        <begin position="530"/>
        <end position="553"/>
    </location>
</feature>
<dbReference type="Proteomes" id="UP000467841">
    <property type="component" value="Unassembled WGS sequence"/>
</dbReference>
<dbReference type="Gene3D" id="1.20.1420.30">
    <property type="entry name" value="NCX, central ion-binding region"/>
    <property type="match status" value="2"/>
</dbReference>
<feature type="transmembrane region" description="Helical" evidence="12">
    <location>
        <begin position="603"/>
        <end position="628"/>
    </location>
</feature>
<dbReference type="InterPro" id="IPR004837">
    <property type="entry name" value="NaCa_Exmemb"/>
</dbReference>
<proteinExistence type="inferred from homology"/>
<feature type="transmembrane region" description="Helical" evidence="12">
    <location>
        <begin position="428"/>
        <end position="449"/>
    </location>
</feature>
<evidence type="ECO:0000256" key="8">
    <source>
        <dbReference type="ARBA" id="ARBA00023053"/>
    </source>
</evidence>
<accession>A0A6D2HSR8</accession>
<sequence length="629" mass="68769">MRAANFLYSSSNPKFRGVFNGLCAVILFFFFFDQSGILNNPLLKNQSFADVSAQGYSNFTVIRRHMSEIDNHTLSGGDSTVLCSGLHEHRGYADQCEFLRSNPVCSPDGFFDYLKFFYCTCRDFKILGYIALGVWLVALFYLLGNTAADYFCCSLEKLSKLLRLPPTVAGVTLLPLGNGAPDVFASIAAFVGSDKGEVGLNSVLGGAVFVTCVVAGIVSLCVADKEVKIDKKCFIRDLSFFLFTLVSLFVILTVGEMTVGIAIAFVSIYAVYASLVAANEILRKHSKRLKLDSFTPLLPMQGSVFSPVEEDVPMYSPLLELETGEGPPRLHDSLPQWMWATNLAIYSAKANVHDEERPPWGWTEDGGEEVERSLCGKVAFLLEAPLTVPRRLTIPLIEEDGWSKTYAVASATLAPVLVSFLWSSQDDAIAIVAYVIGIAVGSVLGFLAYKNTERDRPPQRYLIPWVLGGFIMSIVWFYMIANELVALLVTFGGIYGINPSILGLTVLAWGNSMGDLVSNVALSMNGGDGVQIALSGCYAGPMFNTLVGLGMSMFLGAWSKSPETYMIPKDNSLFYTLGFLILGLVWALVMLPRNGMRPNRVMGIGLIALYLIFVTFRLSSAMGFIPWAA</sequence>
<evidence type="ECO:0000256" key="11">
    <source>
        <dbReference type="ARBA" id="ARBA00038187"/>
    </source>
</evidence>
<comment type="subcellular location">
    <subcellularLocation>
        <location evidence="1">Membrane</location>
        <topology evidence="1">Multi-pass membrane protein</topology>
    </subcellularLocation>
</comment>
<feature type="domain" description="Sodium/calcium exchanger membrane region" evidence="13">
    <location>
        <begin position="466"/>
        <end position="618"/>
    </location>
</feature>
<evidence type="ECO:0000256" key="4">
    <source>
        <dbReference type="ARBA" id="ARBA00022538"/>
    </source>
</evidence>
<feature type="transmembrane region" description="Helical" evidence="12">
    <location>
        <begin position="405"/>
        <end position="422"/>
    </location>
</feature>
<keyword evidence="6" id="KW-0630">Potassium</keyword>
<dbReference type="Pfam" id="PF01699">
    <property type="entry name" value="Na_Ca_ex"/>
    <property type="match status" value="2"/>
</dbReference>
<dbReference type="OrthoDB" id="407410at2759"/>
<feature type="transmembrane region" description="Helical" evidence="12">
    <location>
        <begin position="15"/>
        <end position="32"/>
    </location>
</feature>
<evidence type="ECO:0000256" key="5">
    <source>
        <dbReference type="ARBA" id="ARBA00022692"/>
    </source>
</evidence>
<name>A0A6D2HSR8_9BRAS</name>
<evidence type="ECO:0000313" key="15">
    <source>
        <dbReference type="Proteomes" id="UP000467841"/>
    </source>
</evidence>
<reference evidence="14" key="1">
    <citation type="submission" date="2020-01" db="EMBL/GenBank/DDBJ databases">
        <authorList>
            <person name="Mishra B."/>
        </authorList>
    </citation>
    <scope>NUCLEOTIDE SEQUENCE [LARGE SCALE GENOMIC DNA]</scope>
</reference>
<dbReference type="GO" id="GO:0006814">
    <property type="term" value="P:sodium ion transport"/>
    <property type="evidence" value="ECO:0007669"/>
    <property type="project" value="UniProtKB-KW"/>
</dbReference>
<dbReference type="AlphaFoldDB" id="A0A6D2HSR8"/>
<evidence type="ECO:0000256" key="2">
    <source>
        <dbReference type="ARBA" id="ARBA00022448"/>
    </source>
</evidence>
<keyword evidence="5 12" id="KW-0812">Transmembrane</keyword>
<keyword evidence="10" id="KW-0739">Sodium transport</keyword>
<evidence type="ECO:0000256" key="12">
    <source>
        <dbReference type="SAM" id="Phobius"/>
    </source>
</evidence>
<evidence type="ECO:0000256" key="6">
    <source>
        <dbReference type="ARBA" id="ARBA00022958"/>
    </source>
</evidence>
<evidence type="ECO:0000256" key="1">
    <source>
        <dbReference type="ARBA" id="ARBA00004141"/>
    </source>
</evidence>